<proteinExistence type="predicted"/>
<keyword evidence="3" id="KW-1185">Reference proteome</keyword>
<comment type="caution">
    <text evidence="2">The sequence shown here is derived from an EMBL/GenBank/DDBJ whole genome shotgun (WGS) entry which is preliminary data.</text>
</comment>
<dbReference type="Proteomes" id="UP000765845">
    <property type="component" value="Unassembled WGS sequence"/>
</dbReference>
<feature type="transmembrane region" description="Helical" evidence="1">
    <location>
        <begin position="53"/>
        <end position="78"/>
    </location>
</feature>
<accession>A0ABX1GK19</accession>
<keyword evidence="1" id="KW-1133">Transmembrane helix</keyword>
<evidence type="ECO:0000313" key="3">
    <source>
        <dbReference type="Proteomes" id="UP000765845"/>
    </source>
</evidence>
<keyword evidence="1" id="KW-0812">Transmembrane</keyword>
<dbReference type="RefSeq" id="WP_168452101.1">
    <property type="nucleotide sequence ID" value="NZ_JAAWWK010000009.1"/>
</dbReference>
<dbReference type="PANTHER" id="PTHR31876:SF26">
    <property type="entry name" value="PROTEIN LIKE COV 2"/>
    <property type="match status" value="1"/>
</dbReference>
<reference evidence="2 3" key="1">
    <citation type="submission" date="2020-04" db="EMBL/GenBank/DDBJ databases">
        <authorList>
            <person name="Yoon J."/>
        </authorList>
    </citation>
    <scope>NUCLEOTIDE SEQUENCE [LARGE SCALE GENOMIC DNA]</scope>
    <source>
        <strain evidence="2 3">KMU-166</strain>
    </source>
</reference>
<protein>
    <submittedName>
        <fullName evidence="2">DUF502 domain-containing protein</fullName>
    </submittedName>
</protein>
<sequence>MSKLKHFISQSFIGGILVIAPIVIMLFALRWAVNAVQGLIAPLTSPLTRLTSAPPLLIDAAVVAIILFICFIVGTIVATSAGRYLQNFIDSHLARFAPGYRLIRDIIQQLFGKDSNSPFTKGEVAIAQLYGATSPVRVTAIVTSRHDNGWFTVFVPTGPNPTSGFIYHLPESCVQLRPDIKLDSAFRSIISCGAGSAELGVCRDTVPEPGTPTLKG</sequence>
<evidence type="ECO:0000313" key="2">
    <source>
        <dbReference type="EMBL" id="NKI19579.1"/>
    </source>
</evidence>
<feature type="transmembrane region" description="Helical" evidence="1">
    <location>
        <begin position="12"/>
        <end position="33"/>
    </location>
</feature>
<gene>
    <name evidence="2" type="ORF">HCU74_19400</name>
</gene>
<dbReference type="InterPro" id="IPR007462">
    <property type="entry name" value="COV1-like"/>
</dbReference>
<dbReference type="Pfam" id="PF04367">
    <property type="entry name" value="DUF502"/>
    <property type="match status" value="1"/>
</dbReference>
<keyword evidence="1" id="KW-0472">Membrane</keyword>
<dbReference type="PANTHER" id="PTHR31876">
    <property type="entry name" value="COV-LIKE PROTEIN 1"/>
    <property type="match status" value="1"/>
</dbReference>
<dbReference type="EMBL" id="JAAWWK010000009">
    <property type="protein sequence ID" value="NKI19579.1"/>
    <property type="molecule type" value="Genomic_DNA"/>
</dbReference>
<organism evidence="2 3">
    <name type="scientific">Spongiibacter thalassae</name>
    <dbReference type="NCBI Taxonomy" id="2721624"/>
    <lineage>
        <taxon>Bacteria</taxon>
        <taxon>Pseudomonadati</taxon>
        <taxon>Pseudomonadota</taxon>
        <taxon>Gammaproteobacteria</taxon>
        <taxon>Cellvibrionales</taxon>
        <taxon>Spongiibacteraceae</taxon>
        <taxon>Spongiibacter</taxon>
    </lineage>
</organism>
<evidence type="ECO:0000256" key="1">
    <source>
        <dbReference type="SAM" id="Phobius"/>
    </source>
</evidence>
<name>A0ABX1GK19_9GAMM</name>